<dbReference type="SUPFAM" id="SSF143011">
    <property type="entry name" value="RelE-like"/>
    <property type="match status" value="1"/>
</dbReference>
<evidence type="ECO:0000256" key="2">
    <source>
        <dbReference type="ARBA" id="ARBA00022649"/>
    </source>
</evidence>
<dbReference type="Pfam" id="PF05016">
    <property type="entry name" value="ParE_toxin"/>
    <property type="match status" value="1"/>
</dbReference>
<dbReference type="PANTHER" id="PTHR35601:SF1">
    <property type="entry name" value="TOXIN RELE"/>
    <property type="match status" value="1"/>
</dbReference>
<keyword evidence="4" id="KW-1185">Reference proteome</keyword>
<dbReference type="NCBIfam" id="TIGR02385">
    <property type="entry name" value="RelE_StbE"/>
    <property type="match status" value="1"/>
</dbReference>
<reference evidence="4" key="1">
    <citation type="journal article" date="2019" name="Int. J. Syst. Evol. Microbiol.">
        <title>The Global Catalogue of Microorganisms (GCM) 10K type strain sequencing project: providing services to taxonomists for standard genome sequencing and annotation.</title>
        <authorList>
            <consortium name="The Broad Institute Genomics Platform"/>
            <consortium name="The Broad Institute Genome Sequencing Center for Infectious Disease"/>
            <person name="Wu L."/>
            <person name="Ma J."/>
        </authorList>
    </citation>
    <scope>NUCLEOTIDE SEQUENCE [LARGE SCALE GENOMIC DNA]</scope>
    <source>
        <strain evidence="4">CGMCC 1.12371</strain>
    </source>
</reference>
<proteinExistence type="inferred from homology"/>
<keyword evidence="2" id="KW-1277">Toxin-antitoxin system</keyword>
<organism evidence="3 4">
    <name type="scientific">Hydrogenophaga atypica</name>
    <dbReference type="NCBI Taxonomy" id="249409"/>
    <lineage>
        <taxon>Bacteria</taxon>
        <taxon>Pseudomonadati</taxon>
        <taxon>Pseudomonadota</taxon>
        <taxon>Betaproteobacteria</taxon>
        <taxon>Burkholderiales</taxon>
        <taxon>Comamonadaceae</taxon>
        <taxon>Hydrogenophaga</taxon>
    </lineage>
</organism>
<protein>
    <submittedName>
        <fullName evidence="3">Type II toxin-antitoxin system RelE/ParE family toxin</fullName>
    </submittedName>
</protein>
<gene>
    <name evidence="3" type="ORF">ACFQPB_02235</name>
</gene>
<dbReference type="Gene3D" id="3.30.2310.20">
    <property type="entry name" value="RelE-like"/>
    <property type="match status" value="1"/>
</dbReference>
<accession>A0ABW2QDY1</accession>
<comment type="similarity">
    <text evidence="1">Belongs to the RelE toxin family.</text>
</comment>
<dbReference type="InterPro" id="IPR035093">
    <property type="entry name" value="RelE/ParE_toxin_dom_sf"/>
</dbReference>
<sequence>MAWLIEFDPDALKELKQLDRPVQVRLVAFLRDRLAPLDDPRSIGEALSGARLGSYWKYRVGDWRIVCDIQDQRIVVRVLRIGNRREVYR</sequence>
<name>A0ABW2QDY1_9BURK</name>
<evidence type="ECO:0000256" key="1">
    <source>
        <dbReference type="ARBA" id="ARBA00006226"/>
    </source>
</evidence>
<dbReference type="EMBL" id="JBHTCA010000001">
    <property type="protein sequence ID" value="MFC7407675.1"/>
    <property type="molecule type" value="Genomic_DNA"/>
</dbReference>
<dbReference type="InterPro" id="IPR007712">
    <property type="entry name" value="RelE/ParE_toxin"/>
</dbReference>
<dbReference type="RefSeq" id="WP_382219434.1">
    <property type="nucleotide sequence ID" value="NZ_JBHTCA010000001.1"/>
</dbReference>
<comment type="caution">
    <text evidence="3">The sequence shown here is derived from an EMBL/GenBank/DDBJ whole genome shotgun (WGS) entry which is preliminary data.</text>
</comment>
<dbReference type="Proteomes" id="UP001596501">
    <property type="component" value="Unassembled WGS sequence"/>
</dbReference>
<dbReference type="PANTHER" id="PTHR35601">
    <property type="entry name" value="TOXIN RELE"/>
    <property type="match status" value="1"/>
</dbReference>
<evidence type="ECO:0000313" key="3">
    <source>
        <dbReference type="EMBL" id="MFC7407675.1"/>
    </source>
</evidence>
<evidence type="ECO:0000313" key="4">
    <source>
        <dbReference type="Proteomes" id="UP001596501"/>
    </source>
</evidence>